<keyword evidence="2" id="KW-0732">Signal</keyword>
<feature type="transmembrane region" description="Helical" evidence="1">
    <location>
        <begin position="96"/>
        <end position="113"/>
    </location>
</feature>
<feature type="transmembrane region" description="Helical" evidence="1">
    <location>
        <begin position="157"/>
        <end position="174"/>
    </location>
</feature>
<feature type="chain" id="PRO_5038138457" evidence="2">
    <location>
        <begin position="21"/>
        <end position="208"/>
    </location>
</feature>
<keyword evidence="1" id="KW-0472">Membrane</keyword>
<reference evidence="3" key="1">
    <citation type="journal article" date="2014" name="Int. J. Syst. Evol. Microbiol.">
        <title>Complete genome sequence of Corynebacterium casei LMG S-19264T (=DSM 44701T), isolated from a smear-ripened cheese.</title>
        <authorList>
            <consortium name="US DOE Joint Genome Institute (JGI-PGF)"/>
            <person name="Walter F."/>
            <person name="Albersmeier A."/>
            <person name="Kalinowski J."/>
            <person name="Ruckert C."/>
        </authorList>
    </citation>
    <scope>NUCLEOTIDE SEQUENCE</scope>
    <source>
        <strain evidence="3">JCM 3276</strain>
    </source>
</reference>
<gene>
    <name evidence="3" type="ORF">GCM10010171_27800</name>
</gene>
<name>A0A918LDJ3_9PSEU</name>
<feature type="transmembrane region" description="Helical" evidence="1">
    <location>
        <begin position="186"/>
        <end position="206"/>
    </location>
</feature>
<dbReference type="EMBL" id="BMRB01000002">
    <property type="protein sequence ID" value="GGS32295.1"/>
    <property type="molecule type" value="Genomic_DNA"/>
</dbReference>
<evidence type="ECO:0000313" key="3">
    <source>
        <dbReference type="EMBL" id="GGS32295.1"/>
    </source>
</evidence>
<organism evidence="3 4">
    <name type="scientific">Actinokineospora fastidiosa</name>
    <dbReference type="NCBI Taxonomy" id="1816"/>
    <lineage>
        <taxon>Bacteria</taxon>
        <taxon>Bacillati</taxon>
        <taxon>Actinomycetota</taxon>
        <taxon>Actinomycetes</taxon>
        <taxon>Pseudonocardiales</taxon>
        <taxon>Pseudonocardiaceae</taxon>
        <taxon>Actinokineospora</taxon>
    </lineage>
</organism>
<dbReference type="AlphaFoldDB" id="A0A918LDJ3"/>
<reference evidence="3" key="2">
    <citation type="submission" date="2020-09" db="EMBL/GenBank/DDBJ databases">
        <authorList>
            <person name="Sun Q."/>
            <person name="Ohkuma M."/>
        </authorList>
    </citation>
    <scope>NUCLEOTIDE SEQUENCE</scope>
    <source>
        <strain evidence="3">JCM 3276</strain>
    </source>
</reference>
<accession>A0A918LDJ3</accession>
<evidence type="ECO:0000256" key="2">
    <source>
        <dbReference type="SAM" id="SignalP"/>
    </source>
</evidence>
<protein>
    <submittedName>
        <fullName evidence="3">Uncharacterized protein</fullName>
    </submittedName>
</protein>
<keyword evidence="1" id="KW-0812">Transmembrane</keyword>
<comment type="caution">
    <text evidence="3">The sequence shown here is derived from an EMBL/GenBank/DDBJ whole genome shotgun (WGS) entry which is preliminary data.</text>
</comment>
<sequence length="208" mass="20608">MAARLLAIVGLLMVWTAAPAAAQLHGDHVIDVPFDIGPLALKIAVLLALPAVAGFAMLRGFIGAPEKGTAAFVAVCAAVAVSMELLLASGFTLPPIVVPLALAAVGGPLYLAFADREAPALVRGAAPAVLLAAAVVAGAVFARAWLATPPGADRGPILHTGMIVAYAGLAWLTLGLPRNRALRGAVLTVAAVLGVALVGAGTQVAALG</sequence>
<feature type="signal peptide" evidence="2">
    <location>
        <begin position="1"/>
        <end position="20"/>
    </location>
</feature>
<dbReference type="Proteomes" id="UP000660680">
    <property type="component" value="Unassembled WGS sequence"/>
</dbReference>
<evidence type="ECO:0000256" key="1">
    <source>
        <dbReference type="SAM" id="Phobius"/>
    </source>
</evidence>
<keyword evidence="4" id="KW-1185">Reference proteome</keyword>
<feature type="transmembrane region" description="Helical" evidence="1">
    <location>
        <begin position="70"/>
        <end position="90"/>
    </location>
</feature>
<dbReference type="InterPro" id="IPR046206">
    <property type="entry name" value="DUF6239"/>
</dbReference>
<feature type="transmembrane region" description="Helical" evidence="1">
    <location>
        <begin position="36"/>
        <end position="58"/>
    </location>
</feature>
<proteinExistence type="predicted"/>
<feature type="transmembrane region" description="Helical" evidence="1">
    <location>
        <begin position="125"/>
        <end position="145"/>
    </location>
</feature>
<dbReference type="Pfam" id="PF19752">
    <property type="entry name" value="DUF6239"/>
    <property type="match status" value="1"/>
</dbReference>
<keyword evidence="1" id="KW-1133">Transmembrane helix</keyword>
<evidence type="ECO:0000313" key="4">
    <source>
        <dbReference type="Proteomes" id="UP000660680"/>
    </source>
</evidence>